<comment type="caution">
    <text evidence="18">The sequence shown here is derived from an EMBL/GenBank/DDBJ whole genome shotgun (WGS) entry which is preliminary data.</text>
</comment>
<evidence type="ECO:0000256" key="12">
    <source>
        <dbReference type="ARBA" id="ARBA00023239"/>
    </source>
</evidence>
<evidence type="ECO:0000256" key="15">
    <source>
        <dbReference type="RuleBase" id="RU364045"/>
    </source>
</evidence>
<evidence type="ECO:0000256" key="8">
    <source>
        <dbReference type="ARBA" id="ARBA00022723"/>
    </source>
</evidence>
<keyword evidence="19" id="KW-1185">Reference proteome</keyword>
<keyword evidence="11 15" id="KW-0057">Aromatic amino acid biosynthesis</keyword>
<keyword evidence="12 15" id="KW-0456">Lyase</keyword>
<accession>A0A7W8CZJ5</accession>
<dbReference type="Pfam" id="PF00425">
    <property type="entry name" value="Chorismate_bind"/>
    <property type="match status" value="1"/>
</dbReference>
<dbReference type="RefSeq" id="WP_183328540.1">
    <property type="nucleotide sequence ID" value="NZ_JACHHK010000004.1"/>
</dbReference>
<dbReference type="NCBIfam" id="TIGR00564">
    <property type="entry name" value="trpE_most"/>
    <property type="match status" value="1"/>
</dbReference>
<keyword evidence="7 15" id="KW-0028">Amino-acid biosynthesis</keyword>
<sequence>MKPSRNEMCTYLRTAGTVPLISELLTDSITPIRIFSILKENYKDCYLLESVGNGTQWDRYSFIGFSPKANLRVEGGTIKTYDQDHILVDGSKGDPIRYIQDFLDRHRSVKLTYAPKFTGGLVGYFAYDMARFELKKLGNPPTDDIGLPDADLYYYDKIIAYDHLAGQVLMIFNVDREDVQDLMKNKSISFEQACDVLYEQKQEECRRLGYLLTHSVPQVQARMIKENPSPVHSDFSKTEFIDMVNRCKTAIRAGEISQVVVSQRFEVQDPPAAFDVYRQLRTTNPSPYLYYFDHEDYQIAGASPEMLVSVNDGIVTNKPIAGTMPRGKTTEEDLALEKQLCTDEKERAEHTMLVDLGRNDVGRVCRIGSVKVTDFMRVERYSKVMHLVSDVQGRLKPECTPLQALMSVLPAGTLSGAPKMRAMELIDEFEKHKRGVYGGTLGYLGLNGDIDTCICIRTVLFKNQKAYVQAGAGIVYDSNPENEYEECRRKASAVIEAIHRAERM</sequence>
<evidence type="ECO:0000256" key="7">
    <source>
        <dbReference type="ARBA" id="ARBA00022605"/>
    </source>
</evidence>
<comment type="function">
    <text evidence="13 15">Part of a heterotetrameric complex that catalyzes the two-step biosynthesis of anthranilate, an intermediate in the biosynthesis of L-tryptophan. In the first step, the glutamine-binding beta subunit (TrpG) of anthranilate synthase (AS) provides the glutamine amidotransferase activity which generates ammonia as a substrate that, along with chorismate, is used in the second step, catalyzed by the large alpha subunit of AS (TrpE) to produce anthranilate. In the absence of TrpG, TrpE can synthesize anthranilate directly from chorismate and high concentrations of ammonia.</text>
</comment>
<name>A0A7W8CZJ5_9FIRM</name>
<dbReference type="InterPro" id="IPR006805">
    <property type="entry name" value="Anth_synth_I_N"/>
</dbReference>
<reference evidence="18 19" key="1">
    <citation type="submission" date="2020-08" db="EMBL/GenBank/DDBJ databases">
        <title>Genomic Encyclopedia of Type Strains, Phase IV (KMG-IV): sequencing the most valuable type-strain genomes for metagenomic binning, comparative biology and taxonomic classification.</title>
        <authorList>
            <person name="Goeker M."/>
        </authorList>
    </citation>
    <scope>NUCLEOTIDE SEQUENCE [LARGE SCALE GENOMIC DNA]</scope>
    <source>
        <strain evidence="18 19">DSM 25799</strain>
    </source>
</reference>
<dbReference type="InterPro" id="IPR015890">
    <property type="entry name" value="Chorismate_C"/>
</dbReference>
<evidence type="ECO:0000313" key="18">
    <source>
        <dbReference type="EMBL" id="MBB5183244.1"/>
    </source>
</evidence>
<dbReference type="PANTHER" id="PTHR11236:SF48">
    <property type="entry name" value="ISOCHORISMATE SYNTHASE MENF"/>
    <property type="match status" value="1"/>
</dbReference>
<dbReference type="Pfam" id="PF04715">
    <property type="entry name" value="Anth_synt_I_N"/>
    <property type="match status" value="1"/>
</dbReference>
<comment type="subunit">
    <text evidence="4 15">Heterotetramer consisting of two non-identical subunits: a beta subunit (TrpG) and a large alpha subunit (TrpE).</text>
</comment>
<evidence type="ECO:0000256" key="13">
    <source>
        <dbReference type="ARBA" id="ARBA00025634"/>
    </source>
</evidence>
<proteinExistence type="inferred from homology"/>
<organism evidence="18 19">
    <name type="scientific">Catenisphaera adipataccumulans</name>
    <dbReference type="NCBI Taxonomy" id="700500"/>
    <lineage>
        <taxon>Bacteria</taxon>
        <taxon>Bacillati</taxon>
        <taxon>Bacillota</taxon>
        <taxon>Erysipelotrichia</taxon>
        <taxon>Erysipelotrichales</taxon>
        <taxon>Erysipelotrichaceae</taxon>
        <taxon>Catenisphaera</taxon>
    </lineage>
</organism>
<feature type="domain" description="Chorismate-utilising enzyme C-terminal" evidence="16">
    <location>
        <begin position="237"/>
        <end position="490"/>
    </location>
</feature>
<feature type="domain" description="Anthranilate synthase component I N-terminal" evidence="17">
    <location>
        <begin position="27"/>
        <end position="169"/>
    </location>
</feature>
<dbReference type="UniPathway" id="UPA00035">
    <property type="reaction ID" value="UER00040"/>
</dbReference>
<evidence type="ECO:0000256" key="5">
    <source>
        <dbReference type="ARBA" id="ARBA00012266"/>
    </source>
</evidence>
<dbReference type="GO" id="GO:0046872">
    <property type="term" value="F:metal ion binding"/>
    <property type="evidence" value="ECO:0007669"/>
    <property type="project" value="UniProtKB-KW"/>
</dbReference>
<keyword evidence="10 15" id="KW-0460">Magnesium</keyword>
<evidence type="ECO:0000259" key="17">
    <source>
        <dbReference type="Pfam" id="PF04715"/>
    </source>
</evidence>
<evidence type="ECO:0000256" key="10">
    <source>
        <dbReference type="ARBA" id="ARBA00022842"/>
    </source>
</evidence>
<evidence type="ECO:0000256" key="3">
    <source>
        <dbReference type="ARBA" id="ARBA00009562"/>
    </source>
</evidence>
<dbReference type="EMBL" id="JACHHK010000004">
    <property type="protein sequence ID" value="MBB5183244.1"/>
    <property type="molecule type" value="Genomic_DNA"/>
</dbReference>
<protein>
    <recommendedName>
        <fullName evidence="6 15">Anthranilate synthase component 1</fullName>
        <ecNumber evidence="5 15">4.1.3.27</ecNumber>
    </recommendedName>
</protein>
<keyword evidence="8 15" id="KW-0479">Metal-binding</keyword>
<dbReference type="GO" id="GO:0004049">
    <property type="term" value="F:anthranilate synthase activity"/>
    <property type="evidence" value="ECO:0007669"/>
    <property type="project" value="UniProtKB-EC"/>
</dbReference>
<gene>
    <name evidence="15" type="primary">trpE</name>
    <name evidence="18" type="ORF">HNQ47_001265</name>
</gene>
<evidence type="ECO:0000313" key="19">
    <source>
        <dbReference type="Proteomes" id="UP000539953"/>
    </source>
</evidence>
<comment type="similarity">
    <text evidence="3 15">Belongs to the anthranilate synthase component I family.</text>
</comment>
<evidence type="ECO:0000256" key="11">
    <source>
        <dbReference type="ARBA" id="ARBA00023141"/>
    </source>
</evidence>
<dbReference type="Gene3D" id="3.60.120.10">
    <property type="entry name" value="Anthranilate synthase"/>
    <property type="match status" value="1"/>
</dbReference>
<keyword evidence="9 15" id="KW-0822">Tryptophan biosynthesis</keyword>
<dbReference type="EC" id="4.1.3.27" evidence="5 15"/>
<evidence type="ECO:0000256" key="2">
    <source>
        <dbReference type="ARBA" id="ARBA00004873"/>
    </source>
</evidence>
<evidence type="ECO:0000256" key="6">
    <source>
        <dbReference type="ARBA" id="ARBA00020653"/>
    </source>
</evidence>
<dbReference type="InterPro" id="IPR005256">
    <property type="entry name" value="Anth_synth_I_PabB"/>
</dbReference>
<dbReference type="InterPro" id="IPR005801">
    <property type="entry name" value="ADC_synthase"/>
</dbReference>
<comment type="cofactor">
    <cofactor evidence="1 15">
        <name>Mg(2+)</name>
        <dbReference type="ChEBI" id="CHEBI:18420"/>
    </cofactor>
</comment>
<dbReference type="SUPFAM" id="SSF56322">
    <property type="entry name" value="ADC synthase"/>
    <property type="match status" value="1"/>
</dbReference>
<dbReference type="PRINTS" id="PR00095">
    <property type="entry name" value="ANTSNTHASEI"/>
</dbReference>
<evidence type="ECO:0000256" key="9">
    <source>
        <dbReference type="ARBA" id="ARBA00022822"/>
    </source>
</evidence>
<evidence type="ECO:0000256" key="14">
    <source>
        <dbReference type="ARBA" id="ARBA00047683"/>
    </source>
</evidence>
<dbReference type="PANTHER" id="PTHR11236">
    <property type="entry name" value="AMINOBENZOATE/ANTHRANILATE SYNTHASE"/>
    <property type="match status" value="1"/>
</dbReference>
<evidence type="ECO:0000256" key="1">
    <source>
        <dbReference type="ARBA" id="ARBA00001946"/>
    </source>
</evidence>
<dbReference type="Proteomes" id="UP000539953">
    <property type="component" value="Unassembled WGS sequence"/>
</dbReference>
<comment type="catalytic activity">
    <reaction evidence="14 15">
        <text>chorismate + L-glutamine = anthranilate + pyruvate + L-glutamate + H(+)</text>
        <dbReference type="Rhea" id="RHEA:21732"/>
        <dbReference type="ChEBI" id="CHEBI:15361"/>
        <dbReference type="ChEBI" id="CHEBI:15378"/>
        <dbReference type="ChEBI" id="CHEBI:16567"/>
        <dbReference type="ChEBI" id="CHEBI:29748"/>
        <dbReference type="ChEBI" id="CHEBI:29985"/>
        <dbReference type="ChEBI" id="CHEBI:58359"/>
        <dbReference type="EC" id="4.1.3.27"/>
    </reaction>
</comment>
<comment type="pathway">
    <text evidence="2 15">Amino-acid biosynthesis; L-tryptophan biosynthesis; L-tryptophan from chorismate: step 1/5.</text>
</comment>
<evidence type="ECO:0000259" key="16">
    <source>
        <dbReference type="Pfam" id="PF00425"/>
    </source>
</evidence>
<dbReference type="InterPro" id="IPR019999">
    <property type="entry name" value="Anth_synth_I-like"/>
</dbReference>
<dbReference type="AlphaFoldDB" id="A0A7W8CZJ5"/>
<evidence type="ECO:0000256" key="4">
    <source>
        <dbReference type="ARBA" id="ARBA00011575"/>
    </source>
</evidence>
<dbReference type="GO" id="GO:0000162">
    <property type="term" value="P:L-tryptophan biosynthetic process"/>
    <property type="evidence" value="ECO:0007669"/>
    <property type="project" value="UniProtKB-UniPathway"/>
</dbReference>